<dbReference type="AlphaFoldDB" id="A0A6G4WLW6"/>
<keyword evidence="2" id="KW-0472">Membrane</keyword>
<dbReference type="EMBL" id="JAAKZF010000078">
    <property type="protein sequence ID" value="NGO55067.1"/>
    <property type="molecule type" value="Genomic_DNA"/>
</dbReference>
<keyword evidence="2" id="KW-0812">Transmembrane</keyword>
<feature type="transmembrane region" description="Helical" evidence="2">
    <location>
        <begin position="48"/>
        <end position="68"/>
    </location>
</feature>
<gene>
    <name evidence="3" type="ORF">G6N73_28925</name>
</gene>
<evidence type="ECO:0000256" key="2">
    <source>
        <dbReference type="SAM" id="Phobius"/>
    </source>
</evidence>
<feature type="region of interest" description="Disordered" evidence="1">
    <location>
        <begin position="142"/>
        <end position="166"/>
    </location>
</feature>
<evidence type="ECO:0000256" key="1">
    <source>
        <dbReference type="SAM" id="MobiDB-lite"/>
    </source>
</evidence>
<evidence type="ECO:0000313" key="4">
    <source>
        <dbReference type="Proteomes" id="UP001642900"/>
    </source>
</evidence>
<dbReference type="Proteomes" id="UP001642900">
    <property type="component" value="Unassembled WGS sequence"/>
</dbReference>
<keyword evidence="2" id="KW-1133">Transmembrane helix</keyword>
<feature type="compositionally biased region" description="Basic and acidic residues" evidence="1">
    <location>
        <begin position="110"/>
        <end position="121"/>
    </location>
</feature>
<sequence>MSVIGHARLLSSGRGCSQASFRRGKRRNETLSAKGYVSLMMAARYNMAAFRALLIGVLCLAIIVFPIAGTSSFAASQHPAESAVAAASGFYHHHGHSHDDDEISDGSPSHQERHAADHSHEIPGAADFMRFRIDGPTTSWRIEISGSGGPTRSSGIDRPPRRAFTI</sequence>
<comment type="caution">
    <text evidence="3">The sequence shown here is derived from an EMBL/GenBank/DDBJ whole genome shotgun (WGS) entry which is preliminary data.</text>
</comment>
<organism evidence="3 4">
    <name type="scientific">Allomesorhizobium camelthorni</name>
    <dbReference type="NCBI Taxonomy" id="475069"/>
    <lineage>
        <taxon>Bacteria</taxon>
        <taxon>Pseudomonadati</taxon>
        <taxon>Pseudomonadota</taxon>
        <taxon>Alphaproteobacteria</taxon>
        <taxon>Hyphomicrobiales</taxon>
        <taxon>Phyllobacteriaceae</taxon>
        <taxon>Allomesorhizobium</taxon>
    </lineage>
</organism>
<protein>
    <submittedName>
        <fullName evidence="3">Uncharacterized protein</fullName>
    </submittedName>
</protein>
<accession>A0A6G4WLW6</accession>
<name>A0A6G4WLW6_9HYPH</name>
<proteinExistence type="predicted"/>
<evidence type="ECO:0000313" key="3">
    <source>
        <dbReference type="EMBL" id="NGO55067.1"/>
    </source>
</evidence>
<keyword evidence="4" id="KW-1185">Reference proteome</keyword>
<feature type="region of interest" description="Disordered" evidence="1">
    <location>
        <begin position="91"/>
        <end position="121"/>
    </location>
</feature>
<dbReference type="RefSeq" id="WP_165033431.1">
    <property type="nucleotide sequence ID" value="NZ_JAAKZF010000078.1"/>
</dbReference>
<reference evidence="3 4" key="1">
    <citation type="submission" date="2020-02" db="EMBL/GenBank/DDBJ databases">
        <title>Genome sequence of strain CCNWXJ40-4.</title>
        <authorList>
            <person name="Gao J."/>
            <person name="Sun J."/>
        </authorList>
    </citation>
    <scope>NUCLEOTIDE SEQUENCE [LARGE SCALE GENOMIC DNA]</scope>
    <source>
        <strain evidence="3 4">CCNWXJ 40-4</strain>
    </source>
</reference>